<gene>
    <name evidence="8" type="ORF">BJP36_15345</name>
</gene>
<feature type="domain" description="Glucose-methanol-choline oxidoreductase C-terminal" evidence="7">
    <location>
        <begin position="478"/>
        <end position="553"/>
    </location>
</feature>
<evidence type="ECO:0000259" key="6">
    <source>
        <dbReference type="Pfam" id="PF00732"/>
    </source>
</evidence>
<evidence type="ECO:0000256" key="3">
    <source>
        <dbReference type="ARBA" id="ARBA00022827"/>
    </source>
</evidence>
<dbReference type="AlphaFoldDB" id="A0A1D9G0C3"/>
<keyword evidence="5" id="KW-0472">Membrane</keyword>
<name>A0A1D9G0C3_MOOP1</name>
<keyword evidence="4" id="KW-0560">Oxidoreductase</keyword>
<evidence type="ECO:0000256" key="1">
    <source>
        <dbReference type="ARBA" id="ARBA00010790"/>
    </source>
</evidence>
<evidence type="ECO:0000256" key="2">
    <source>
        <dbReference type="ARBA" id="ARBA00022630"/>
    </source>
</evidence>
<sequence>MMYDTIVVGSGNGACGFLSYYLEAGNDRSIRERVLVLEEGDDFFTTSDITHQNNWTKSYAEEKVFKLHNALTPKGIPIISGRACTMGGGGSINYTMMHESSEWLATHIGQTAAYWDSLKAELNQKFARPNPGTDPSPVTKQVLQAAEKVGFVTSTDAIDNIPNLEVRDTGLLHLFPTQFNSFGQRTHSGVSIVDWFGQGVEIKTRCRVERLEFSKEQGQKPRCVGVHVKYLDTGMTERLSLDRNGGKVIMCAGGATPRLLWSHREELGNDQIGQHVNDHIVMPLGLYVVDKSIDVTPRDVYISVFATTVWQPEPEQPGQETVCCFDFFSGNFEKLWFMIAHLYLAFLFPNWLKRFVIRLPWLFNIIKNVIRVFLQAVNLIINLLWGLYNLLQGKPWHDEAHLITAAIKFNAAKEGCYSRDDSRIELDFFGEEEQSHFNQDKVVANSEIAKHMALLNGLGEQPHWLVKWFLRLVTKMPYEENQIEEYVDVYSRRFLLSEQHLSGGCLFGKAIDKGLDNAIDTGKVYGSANVYVADLSSVPLPRISTQMTAYLIGFHVAKRLCVGNGESGVGSRERCDPWRI</sequence>
<proteinExistence type="inferred from homology"/>
<evidence type="ECO:0000313" key="8">
    <source>
        <dbReference type="EMBL" id="AOY81069.1"/>
    </source>
</evidence>
<dbReference type="SUPFAM" id="SSF51905">
    <property type="entry name" value="FAD/NAD(P)-binding domain"/>
    <property type="match status" value="1"/>
</dbReference>
<keyword evidence="3" id="KW-0274">FAD</keyword>
<feature type="transmembrane region" description="Helical" evidence="5">
    <location>
        <begin position="335"/>
        <end position="352"/>
    </location>
</feature>
<dbReference type="InterPro" id="IPR036188">
    <property type="entry name" value="FAD/NAD-bd_sf"/>
</dbReference>
<organism evidence="8 9">
    <name type="scientific">Moorena producens (strain JHB)</name>
    <dbReference type="NCBI Taxonomy" id="1454205"/>
    <lineage>
        <taxon>Bacteria</taxon>
        <taxon>Bacillati</taxon>
        <taxon>Cyanobacteriota</taxon>
        <taxon>Cyanophyceae</taxon>
        <taxon>Coleofasciculales</taxon>
        <taxon>Coleofasciculaceae</taxon>
        <taxon>Moorena</taxon>
    </lineage>
</organism>
<dbReference type="PANTHER" id="PTHR46056">
    <property type="entry name" value="LONG-CHAIN-ALCOHOL OXIDASE"/>
    <property type="match status" value="1"/>
</dbReference>
<dbReference type="PANTHER" id="PTHR46056:SF12">
    <property type="entry name" value="LONG-CHAIN-ALCOHOL OXIDASE"/>
    <property type="match status" value="1"/>
</dbReference>
<keyword evidence="2" id="KW-0285">Flavoprotein</keyword>
<dbReference type="Pfam" id="PF00732">
    <property type="entry name" value="GMC_oxred_N"/>
    <property type="match status" value="1"/>
</dbReference>
<reference evidence="9" key="1">
    <citation type="submission" date="2016-10" db="EMBL/GenBank/DDBJ databases">
        <title>Comparative genomics uncovers the prolific and rare metabolic potential of the cyanobacterial genus Moorea.</title>
        <authorList>
            <person name="Leao T."/>
            <person name="Castelao G."/>
            <person name="Korobeynikov A."/>
            <person name="Monroe E.A."/>
            <person name="Podell S."/>
            <person name="Glukhov E."/>
            <person name="Allen E."/>
            <person name="Gerwick W.H."/>
            <person name="Gerwick L."/>
        </authorList>
    </citation>
    <scope>NUCLEOTIDE SEQUENCE [LARGE SCALE GENOMIC DNA]</scope>
    <source>
        <strain evidence="9">JHB</strain>
    </source>
</reference>
<dbReference type="GO" id="GO:0050660">
    <property type="term" value="F:flavin adenine dinucleotide binding"/>
    <property type="evidence" value="ECO:0007669"/>
    <property type="project" value="InterPro"/>
</dbReference>
<dbReference type="InterPro" id="IPR007867">
    <property type="entry name" value="GMC_OxRtase_C"/>
</dbReference>
<comment type="similarity">
    <text evidence="1">Belongs to the GMC oxidoreductase family.</text>
</comment>
<keyword evidence="5" id="KW-0812">Transmembrane</keyword>
<dbReference type="Gene3D" id="3.50.50.60">
    <property type="entry name" value="FAD/NAD(P)-binding domain"/>
    <property type="match status" value="2"/>
</dbReference>
<dbReference type="EMBL" id="CP017708">
    <property type="protein sequence ID" value="AOY81069.1"/>
    <property type="molecule type" value="Genomic_DNA"/>
</dbReference>
<feature type="domain" description="Glucose-methanol-choline oxidoreductase N-terminal" evidence="6">
    <location>
        <begin position="74"/>
        <end position="281"/>
    </location>
</feature>
<evidence type="ECO:0000313" key="9">
    <source>
        <dbReference type="Proteomes" id="UP000176944"/>
    </source>
</evidence>
<dbReference type="Pfam" id="PF05199">
    <property type="entry name" value="GMC_oxred_C"/>
    <property type="match status" value="1"/>
</dbReference>
<keyword evidence="5" id="KW-1133">Transmembrane helix</keyword>
<evidence type="ECO:0000256" key="4">
    <source>
        <dbReference type="ARBA" id="ARBA00023002"/>
    </source>
</evidence>
<dbReference type="Proteomes" id="UP000176944">
    <property type="component" value="Chromosome"/>
</dbReference>
<evidence type="ECO:0000256" key="5">
    <source>
        <dbReference type="SAM" id="Phobius"/>
    </source>
</evidence>
<dbReference type="Gene3D" id="3.30.410.40">
    <property type="match status" value="1"/>
</dbReference>
<protein>
    <submittedName>
        <fullName evidence="8">GMC family oxidoreductase N-terminal domain-containing protein</fullName>
    </submittedName>
</protein>
<dbReference type="InterPro" id="IPR000172">
    <property type="entry name" value="GMC_OxRdtase_N"/>
</dbReference>
<feature type="transmembrane region" description="Helical" evidence="5">
    <location>
        <begin position="372"/>
        <end position="391"/>
    </location>
</feature>
<accession>A0A1D9G0C3</accession>
<evidence type="ECO:0000259" key="7">
    <source>
        <dbReference type="Pfam" id="PF05199"/>
    </source>
</evidence>
<dbReference type="GO" id="GO:0016614">
    <property type="term" value="F:oxidoreductase activity, acting on CH-OH group of donors"/>
    <property type="evidence" value="ECO:0007669"/>
    <property type="project" value="InterPro"/>
</dbReference>